<dbReference type="Gene3D" id="3.40.50.150">
    <property type="entry name" value="Vaccinia Virus protein VP39"/>
    <property type="match status" value="1"/>
</dbReference>
<sequence length="252" mass="29090">MNWLNDFYSKQYQWAKEKTDDLFDDLREDLVKRVKANANDHSNMILDLGSGLGQFAVASAKEGYDVTAVELTEEGVRHTKQLAKEHKVGNHLHVLQENFYAINFKEPFDVVCYWDGFGIGSDEDQKQLLKRISSWLKPGGVALVDIYTPWYWAKTAGQSMGMGDIRRQYDFDAEECKMIDTWWVDGEEDNQVTQYLRCYSPADLKLLLNETDLVIETIIPGGAVDYENFQYEEKVPLNQAMQYMVKLKKLAD</sequence>
<dbReference type="Proteomes" id="UP000276443">
    <property type="component" value="Unassembled WGS sequence"/>
</dbReference>
<reference evidence="3 4" key="1">
    <citation type="submission" date="2018-11" db="EMBL/GenBank/DDBJ databases">
        <title>Genomic Encyclopedia of Type Strains, Phase IV (KMG-IV): sequencing the most valuable type-strain genomes for metagenomic binning, comparative biology and taxonomic classification.</title>
        <authorList>
            <person name="Goeker M."/>
        </authorList>
    </citation>
    <scope>NUCLEOTIDE SEQUENCE [LARGE SCALE GENOMIC DNA]</scope>
    <source>
        <strain evidence="3 4">DSM 18090</strain>
    </source>
</reference>
<dbReference type="GO" id="GO:0032259">
    <property type="term" value="P:methylation"/>
    <property type="evidence" value="ECO:0007669"/>
    <property type="project" value="UniProtKB-KW"/>
</dbReference>
<proteinExistence type="predicted"/>
<dbReference type="Pfam" id="PF13649">
    <property type="entry name" value="Methyltransf_25"/>
    <property type="match status" value="1"/>
</dbReference>
<organism evidence="3 4">
    <name type="scientific">Aquisalibacillus elongatus</name>
    <dbReference type="NCBI Taxonomy" id="485577"/>
    <lineage>
        <taxon>Bacteria</taxon>
        <taxon>Bacillati</taxon>
        <taxon>Bacillota</taxon>
        <taxon>Bacilli</taxon>
        <taxon>Bacillales</taxon>
        <taxon>Bacillaceae</taxon>
        <taxon>Aquisalibacillus</taxon>
    </lineage>
</organism>
<gene>
    <name evidence="3" type="ORF">EDC24_2931</name>
</gene>
<keyword evidence="3" id="KW-0489">Methyltransferase</keyword>
<dbReference type="InterPro" id="IPR041698">
    <property type="entry name" value="Methyltransf_25"/>
</dbReference>
<evidence type="ECO:0000256" key="1">
    <source>
        <dbReference type="ARBA" id="ARBA00022679"/>
    </source>
</evidence>
<dbReference type="SUPFAM" id="SSF53335">
    <property type="entry name" value="S-adenosyl-L-methionine-dependent methyltransferases"/>
    <property type="match status" value="1"/>
</dbReference>
<dbReference type="AlphaFoldDB" id="A0A3N5AYU6"/>
<name>A0A3N5AYU6_9BACI</name>
<dbReference type="OrthoDB" id="1490595at2"/>
<dbReference type="EMBL" id="RKRF01000014">
    <property type="protein sequence ID" value="RPF50113.1"/>
    <property type="molecule type" value="Genomic_DNA"/>
</dbReference>
<dbReference type="CDD" id="cd02440">
    <property type="entry name" value="AdoMet_MTases"/>
    <property type="match status" value="1"/>
</dbReference>
<evidence type="ECO:0000313" key="4">
    <source>
        <dbReference type="Proteomes" id="UP000276443"/>
    </source>
</evidence>
<accession>A0A3N5AYU6</accession>
<dbReference type="InterPro" id="IPR029063">
    <property type="entry name" value="SAM-dependent_MTases_sf"/>
</dbReference>
<dbReference type="GO" id="GO:0008168">
    <property type="term" value="F:methyltransferase activity"/>
    <property type="evidence" value="ECO:0007669"/>
    <property type="project" value="UniProtKB-KW"/>
</dbReference>
<feature type="domain" description="Methyltransferase" evidence="2">
    <location>
        <begin position="45"/>
        <end position="140"/>
    </location>
</feature>
<dbReference type="PANTHER" id="PTHR43861">
    <property type="entry name" value="TRANS-ACONITATE 2-METHYLTRANSFERASE-RELATED"/>
    <property type="match status" value="1"/>
</dbReference>
<evidence type="ECO:0000313" key="3">
    <source>
        <dbReference type="EMBL" id="RPF50113.1"/>
    </source>
</evidence>
<comment type="caution">
    <text evidence="3">The sequence shown here is derived from an EMBL/GenBank/DDBJ whole genome shotgun (WGS) entry which is preliminary data.</text>
</comment>
<keyword evidence="4" id="KW-1185">Reference proteome</keyword>
<dbReference type="Gene3D" id="2.20.25.110">
    <property type="entry name" value="S-adenosyl-L-methionine-dependent methyltransferases"/>
    <property type="match status" value="1"/>
</dbReference>
<evidence type="ECO:0000259" key="2">
    <source>
        <dbReference type="Pfam" id="PF13649"/>
    </source>
</evidence>
<dbReference type="RefSeq" id="WP_124223744.1">
    <property type="nucleotide sequence ID" value="NZ_RKRF01000014.1"/>
</dbReference>
<protein>
    <submittedName>
        <fullName evidence="3">Methyltransferase family protein</fullName>
    </submittedName>
</protein>
<keyword evidence="1 3" id="KW-0808">Transferase</keyword>